<feature type="transmembrane region" description="Helical" evidence="1">
    <location>
        <begin position="70"/>
        <end position="92"/>
    </location>
</feature>
<sequence length="94" mass="10900">MDYPIDVRLLSNSIFGSKIRSIVIRLAEAGIMTNAYENILGRDWLDRFQQYEEVYANEPLRPFDMVDLQIGFIVLVVGWTISAFVFVAELFYKS</sequence>
<protein>
    <submittedName>
        <fullName evidence="2">Uncharacterized protein</fullName>
    </submittedName>
</protein>
<evidence type="ECO:0000313" key="3">
    <source>
        <dbReference type="Proteomes" id="UP001152759"/>
    </source>
</evidence>
<evidence type="ECO:0000256" key="1">
    <source>
        <dbReference type="SAM" id="Phobius"/>
    </source>
</evidence>
<name>A0A9P0F0R5_BEMTA</name>
<gene>
    <name evidence="2" type="ORF">BEMITA_LOCUS6079</name>
</gene>
<keyword evidence="1" id="KW-1133">Transmembrane helix</keyword>
<evidence type="ECO:0000313" key="2">
    <source>
        <dbReference type="EMBL" id="CAH0387020.1"/>
    </source>
</evidence>
<dbReference type="EMBL" id="OU963864">
    <property type="protein sequence ID" value="CAH0387020.1"/>
    <property type="molecule type" value="Genomic_DNA"/>
</dbReference>
<dbReference type="AlphaFoldDB" id="A0A9P0F0R5"/>
<reference evidence="2" key="1">
    <citation type="submission" date="2021-12" db="EMBL/GenBank/DDBJ databases">
        <authorList>
            <person name="King R."/>
        </authorList>
    </citation>
    <scope>NUCLEOTIDE SEQUENCE</scope>
</reference>
<dbReference type="Proteomes" id="UP001152759">
    <property type="component" value="Chromosome 3"/>
</dbReference>
<accession>A0A9P0F0R5</accession>
<proteinExistence type="predicted"/>
<keyword evidence="3" id="KW-1185">Reference proteome</keyword>
<organism evidence="2 3">
    <name type="scientific">Bemisia tabaci</name>
    <name type="common">Sweetpotato whitefly</name>
    <name type="synonym">Aleurodes tabaci</name>
    <dbReference type="NCBI Taxonomy" id="7038"/>
    <lineage>
        <taxon>Eukaryota</taxon>
        <taxon>Metazoa</taxon>
        <taxon>Ecdysozoa</taxon>
        <taxon>Arthropoda</taxon>
        <taxon>Hexapoda</taxon>
        <taxon>Insecta</taxon>
        <taxon>Pterygota</taxon>
        <taxon>Neoptera</taxon>
        <taxon>Paraneoptera</taxon>
        <taxon>Hemiptera</taxon>
        <taxon>Sternorrhyncha</taxon>
        <taxon>Aleyrodoidea</taxon>
        <taxon>Aleyrodidae</taxon>
        <taxon>Aleyrodinae</taxon>
        <taxon>Bemisia</taxon>
    </lineage>
</organism>
<keyword evidence="1" id="KW-0812">Transmembrane</keyword>
<keyword evidence="1" id="KW-0472">Membrane</keyword>